<dbReference type="AlphaFoldDB" id="A0A645FKL1"/>
<protein>
    <submittedName>
        <fullName evidence="1">Uncharacterized protein</fullName>
    </submittedName>
</protein>
<organism evidence="1">
    <name type="scientific">bioreactor metagenome</name>
    <dbReference type="NCBI Taxonomy" id="1076179"/>
    <lineage>
        <taxon>unclassified sequences</taxon>
        <taxon>metagenomes</taxon>
        <taxon>ecological metagenomes</taxon>
    </lineage>
</organism>
<evidence type="ECO:0000313" key="1">
    <source>
        <dbReference type="EMBL" id="MPN14921.1"/>
    </source>
</evidence>
<dbReference type="EMBL" id="VSSQ01061613">
    <property type="protein sequence ID" value="MPN14921.1"/>
    <property type="molecule type" value="Genomic_DNA"/>
</dbReference>
<sequence length="145" mass="16505">MLVVRIVFFVFGQIKAQCSAWIHDVIRIKVLLERAEDVVFIFAERPLQPGSEHLADAVMMAHRCAGFLNRRKNPGVVRLKCLGIALFDDEDKVEVGALRIDMGHVRHADRIRAGFAECADIRMYLRHVAPVDRALHRVHDDAEIL</sequence>
<gene>
    <name evidence="1" type="ORF">SDC9_162250</name>
</gene>
<name>A0A645FKL1_9ZZZZ</name>
<accession>A0A645FKL1</accession>
<proteinExistence type="predicted"/>
<reference evidence="1" key="1">
    <citation type="submission" date="2019-08" db="EMBL/GenBank/DDBJ databases">
        <authorList>
            <person name="Kucharzyk K."/>
            <person name="Murdoch R.W."/>
            <person name="Higgins S."/>
            <person name="Loffler F."/>
        </authorList>
    </citation>
    <scope>NUCLEOTIDE SEQUENCE</scope>
</reference>
<comment type="caution">
    <text evidence="1">The sequence shown here is derived from an EMBL/GenBank/DDBJ whole genome shotgun (WGS) entry which is preliminary data.</text>
</comment>